<evidence type="ECO:0000313" key="2">
    <source>
        <dbReference type="EMBL" id="MDS0222249.1"/>
    </source>
</evidence>
<sequence>MAPTRSSYVLATDTVLTRSARHGGNDARDVRSPANVAETGSGGDDTGCAGIADPEEGGG</sequence>
<dbReference type="AlphaFoldDB" id="A0AAE4EZH7"/>
<proteinExistence type="predicted"/>
<evidence type="ECO:0000256" key="1">
    <source>
        <dbReference type="SAM" id="MobiDB-lite"/>
    </source>
</evidence>
<comment type="caution">
    <text evidence="2">The sequence shown here is derived from an EMBL/GenBank/DDBJ whole genome shotgun (WGS) entry which is preliminary data.</text>
</comment>
<accession>A0AAE4EZH7</accession>
<organism evidence="2 3">
    <name type="scientific">Haloarcula terrestris</name>
    <dbReference type="NCBI Taxonomy" id="2950533"/>
    <lineage>
        <taxon>Archaea</taxon>
        <taxon>Methanobacteriati</taxon>
        <taxon>Methanobacteriota</taxon>
        <taxon>Stenosarchaea group</taxon>
        <taxon>Halobacteria</taxon>
        <taxon>Halobacteriales</taxon>
        <taxon>Haloarculaceae</taxon>
        <taxon>Haloarcula</taxon>
    </lineage>
</organism>
<dbReference type="RefSeq" id="WP_310896856.1">
    <property type="nucleotide sequence ID" value="NZ_JAMQOM010000004.1"/>
</dbReference>
<feature type="region of interest" description="Disordered" evidence="1">
    <location>
        <begin position="19"/>
        <end position="59"/>
    </location>
</feature>
<keyword evidence="3" id="KW-1185">Reference proteome</keyword>
<protein>
    <submittedName>
        <fullName evidence="2">Uncharacterized protein</fullName>
    </submittedName>
</protein>
<dbReference type="EMBL" id="JAMQOM010000004">
    <property type="protein sequence ID" value="MDS0222249.1"/>
    <property type="molecule type" value="Genomic_DNA"/>
</dbReference>
<dbReference type="Proteomes" id="UP001253439">
    <property type="component" value="Unassembled WGS sequence"/>
</dbReference>
<gene>
    <name evidence="2" type="ORF">NDI54_12905</name>
</gene>
<name>A0AAE4EZH7_9EURY</name>
<reference evidence="2 3" key="1">
    <citation type="submission" date="2022-06" db="EMBL/GenBank/DDBJ databases">
        <title>Haloarcula sp. a new haloarchaeum isolate from saline soil.</title>
        <authorList>
            <person name="Strakova D."/>
            <person name="Galisteo C."/>
            <person name="Sanchez-Porro C."/>
            <person name="Ventosa A."/>
        </authorList>
    </citation>
    <scope>NUCLEOTIDE SEQUENCE [LARGE SCALE GENOMIC DNA]</scope>
    <source>
        <strain evidence="2 3">S1AR25-5A</strain>
    </source>
</reference>
<evidence type="ECO:0000313" key="3">
    <source>
        <dbReference type="Proteomes" id="UP001253439"/>
    </source>
</evidence>